<dbReference type="InterPro" id="IPR003779">
    <property type="entry name" value="CMD-like"/>
</dbReference>
<dbReference type="AlphaFoldDB" id="A0A1G4XD59"/>
<protein>
    <submittedName>
        <fullName evidence="2">Alkylhydroperoxidase AhpD family core domain-containing protein</fullName>
    </submittedName>
</protein>
<keyword evidence="2" id="KW-0575">Peroxidase</keyword>
<dbReference type="GO" id="GO:0051920">
    <property type="term" value="F:peroxiredoxin activity"/>
    <property type="evidence" value="ECO:0007669"/>
    <property type="project" value="InterPro"/>
</dbReference>
<reference evidence="2 3" key="1">
    <citation type="submission" date="2016-10" db="EMBL/GenBank/DDBJ databases">
        <authorList>
            <person name="Varghese N."/>
            <person name="Submissions S."/>
        </authorList>
    </citation>
    <scope>NUCLEOTIDE SEQUENCE [LARGE SCALE GENOMIC DNA]</scope>
    <source>
        <strain evidence="2 3">CGMCC 1.12102</strain>
    </source>
</reference>
<gene>
    <name evidence="2" type="ORF">SAMN02927897_00493</name>
</gene>
<dbReference type="PANTHER" id="PTHR34846">
    <property type="entry name" value="4-CARBOXYMUCONOLACTONE DECARBOXYLASE FAMILY PROTEIN (AFU_ORTHOLOGUE AFUA_6G11590)"/>
    <property type="match status" value="1"/>
</dbReference>
<comment type="caution">
    <text evidence="2">The sequence shown here is derived from an EMBL/GenBank/DDBJ whole genome shotgun (WGS) entry which is preliminary data.</text>
</comment>
<organism evidence="2 3">
    <name type="scientific">Kosakonia sacchari</name>
    <dbReference type="NCBI Taxonomy" id="1158459"/>
    <lineage>
        <taxon>Bacteria</taxon>
        <taxon>Pseudomonadati</taxon>
        <taxon>Pseudomonadota</taxon>
        <taxon>Gammaproteobacteria</taxon>
        <taxon>Enterobacterales</taxon>
        <taxon>Enterobacteriaceae</taxon>
        <taxon>Kosakonia</taxon>
    </lineage>
</organism>
<sequence length="149" mass="16370">MKRPNWFQVSAEGGKAIGALHHYATTGTNLPADLIHLIFLSVSQINGCAHCIDIHTRDLIKAGMSVEKIVLVPVWREATYLFSDTEQAALAWAEEITRISETHACDEAYSAALSVFGEKDLVELTIVIATMNAINRMGISFRMKPLAKA</sequence>
<dbReference type="RefSeq" id="WP_017456349.1">
    <property type="nucleotide sequence ID" value="NZ_FMUI01000002.1"/>
</dbReference>
<dbReference type="GeneID" id="23845774"/>
<dbReference type="PANTHER" id="PTHR34846:SF10">
    <property type="entry name" value="CYTOPLASMIC PROTEIN"/>
    <property type="match status" value="1"/>
</dbReference>
<dbReference type="NCBIfam" id="TIGR00778">
    <property type="entry name" value="ahpD_dom"/>
    <property type="match status" value="1"/>
</dbReference>
<dbReference type="Proteomes" id="UP000183569">
    <property type="component" value="Unassembled WGS sequence"/>
</dbReference>
<dbReference type="Pfam" id="PF02627">
    <property type="entry name" value="CMD"/>
    <property type="match status" value="1"/>
</dbReference>
<dbReference type="InterPro" id="IPR029032">
    <property type="entry name" value="AhpD-like"/>
</dbReference>
<keyword evidence="2" id="KW-0560">Oxidoreductase</keyword>
<feature type="domain" description="Carboxymuconolactone decarboxylase-like" evidence="1">
    <location>
        <begin position="14"/>
        <end position="95"/>
    </location>
</feature>
<dbReference type="InterPro" id="IPR004675">
    <property type="entry name" value="AhpD_core"/>
</dbReference>
<proteinExistence type="predicted"/>
<evidence type="ECO:0000259" key="1">
    <source>
        <dbReference type="Pfam" id="PF02627"/>
    </source>
</evidence>
<evidence type="ECO:0000313" key="2">
    <source>
        <dbReference type="EMBL" id="SCX39200.1"/>
    </source>
</evidence>
<accession>A0A1G4XD59</accession>
<name>A0A1G4XD59_9ENTR</name>
<dbReference type="SUPFAM" id="SSF69118">
    <property type="entry name" value="AhpD-like"/>
    <property type="match status" value="1"/>
</dbReference>
<evidence type="ECO:0000313" key="3">
    <source>
        <dbReference type="Proteomes" id="UP000183569"/>
    </source>
</evidence>
<dbReference type="Gene3D" id="1.20.1290.10">
    <property type="entry name" value="AhpD-like"/>
    <property type="match status" value="1"/>
</dbReference>
<dbReference type="EMBL" id="FMUI01000002">
    <property type="protein sequence ID" value="SCX39200.1"/>
    <property type="molecule type" value="Genomic_DNA"/>
</dbReference>